<organism evidence="2 3">
    <name type="scientific">Dendrobium nobile</name>
    <name type="common">Orchid</name>
    <dbReference type="NCBI Taxonomy" id="94219"/>
    <lineage>
        <taxon>Eukaryota</taxon>
        <taxon>Viridiplantae</taxon>
        <taxon>Streptophyta</taxon>
        <taxon>Embryophyta</taxon>
        <taxon>Tracheophyta</taxon>
        <taxon>Spermatophyta</taxon>
        <taxon>Magnoliopsida</taxon>
        <taxon>Liliopsida</taxon>
        <taxon>Asparagales</taxon>
        <taxon>Orchidaceae</taxon>
        <taxon>Epidendroideae</taxon>
        <taxon>Malaxideae</taxon>
        <taxon>Dendrobiinae</taxon>
        <taxon>Dendrobium</taxon>
    </lineage>
</organism>
<evidence type="ECO:0000256" key="1">
    <source>
        <dbReference type="SAM" id="MobiDB-lite"/>
    </source>
</evidence>
<proteinExistence type="predicted"/>
<dbReference type="Proteomes" id="UP000829196">
    <property type="component" value="Unassembled WGS sequence"/>
</dbReference>
<sequence>MEASLLPSDFPPLVSSAGGVSPPPPCNWLAAFALDELASSDFHLSHFPSEPEIIHFSGDKLNKGAEDWSLCLLPLMPPSKCLLLRLTILHLCEWIKDIVILCEVPSSC</sequence>
<keyword evidence="3" id="KW-1185">Reference proteome</keyword>
<dbReference type="AlphaFoldDB" id="A0A8T3AGI1"/>
<protein>
    <submittedName>
        <fullName evidence="2">Uncharacterized protein</fullName>
    </submittedName>
</protein>
<comment type="caution">
    <text evidence="2">The sequence shown here is derived from an EMBL/GenBank/DDBJ whole genome shotgun (WGS) entry which is preliminary data.</text>
</comment>
<evidence type="ECO:0000313" key="2">
    <source>
        <dbReference type="EMBL" id="KAI0495164.1"/>
    </source>
</evidence>
<dbReference type="EMBL" id="JAGYWB010000017">
    <property type="protein sequence ID" value="KAI0495164.1"/>
    <property type="molecule type" value="Genomic_DNA"/>
</dbReference>
<name>A0A8T3AGI1_DENNO</name>
<evidence type="ECO:0000313" key="3">
    <source>
        <dbReference type="Proteomes" id="UP000829196"/>
    </source>
</evidence>
<accession>A0A8T3AGI1</accession>
<feature type="compositionally biased region" description="Low complexity" evidence="1">
    <location>
        <begin position="11"/>
        <end position="20"/>
    </location>
</feature>
<reference evidence="2" key="1">
    <citation type="journal article" date="2022" name="Front. Genet.">
        <title>Chromosome-Scale Assembly of the Dendrobium nobile Genome Provides Insights Into the Molecular Mechanism of the Biosynthesis of the Medicinal Active Ingredient of Dendrobium.</title>
        <authorList>
            <person name="Xu Q."/>
            <person name="Niu S.-C."/>
            <person name="Li K.-L."/>
            <person name="Zheng P.-J."/>
            <person name="Zhang X.-J."/>
            <person name="Jia Y."/>
            <person name="Liu Y."/>
            <person name="Niu Y.-X."/>
            <person name="Yu L.-H."/>
            <person name="Chen D.-F."/>
            <person name="Zhang G.-Q."/>
        </authorList>
    </citation>
    <scope>NUCLEOTIDE SEQUENCE</scope>
    <source>
        <tissue evidence="2">Leaf</tissue>
    </source>
</reference>
<gene>
    <name evidence="2" type="ORF">KFK09_025313</name>
</gene>
<feature type="region of interest" description="Disordered" evidence="1">
    <location>
        <begin position="1"/>
        <end position="20"/>
    </location>
</feature>